<evidence type="ECO:0000259" key="11">
    <source>
        <dbReference type="PROSITE" id="PS51030"/>
    </source>
</evidence>
<evidence type="ECO:0000256" key="1">
    <source>
        <dbReference type="ARBA" id="ARBA00004123"/>
    </source>
</evidence>
<evidence type="ECO:0000256" key="5">
    <source>
        <dbReference type="ARBA" id="ARBA00022833"/>
    </source>
</evidence>
<keyword evidence="10" id="KW-0539">Nucleus</keyword>
<dbReference type="GO" id="GO:0030154">
    <property type="term" value="P:cell differentiation"/>
    <property type="evidence" value="ECO:0007669"/>
    <property type="project" value="TreeGrafter"/>
</dbReference>
<dbReference type="GO" id="GO:0000978">
    <property type="term" value="F:RNA polymerase II cis-regulatory region sequence-specific DNA binding"/>
    <property type="evidence" value="ECO:0007669"/>
    <property type="project" value="TreeGrafter"/>
</dbReference>
<evidence type="ECO:0000256" key="8">
    <source>
        <dbReference type="ARBA" id="ARBA00023163"/>
    </source>
</evidence>
<protein>
    <recommendedName>
        <fullName evidence="11">Nuclear receptor domain-containing protein</fullName>
    </recommendedName>
</protein>
<evidence type="ECO:0000313" key="13">
    <source>
        <dbReference type="Proteomes" id="UP001233999"/>
    </source>
</evidence>
<organism evidence="12 13">
    <name type="scientific">Diploptera punctata</name>
    <name type="common">Pacific beetle cockroach</name>
    <dbReference type="NCBI Taxonomy" id="6984"/>
    <lineage>
        <taxon>Eukaryota</taxon>
        <taxon>Metazoa</taxon>
        <taxon>Ecdysozoa</taxon>
        <taxon>Arthropoda</taxon>
        <taxon>Hexapoda</taxon>
        <taxon>Insecta</taxon>
        <taxon>Pterygota</taxon>
        <taxon>Neoptera</taxon>
        <taxon>Polyneoptera</taxon>
        <taxon>Dictyoptera</taxon>
        <taxon>Blattodea</taxon>
        <taxon>Blaberoidea</taxon>
        <taxon>Blaberidae</taxon>
        <taxon>Diplopterinae</taxon>
        <taxon>Diploptera</taxon>
    </lineage>
</organism>
<accession>A0AAD8E2J6</accession>
<gene>
    <name evidence="12" type="ORF">L9F63_007833</name>
</gene>
<dbReference type="Pfam" id="PF00105">
    <property type="entry name" value="zf-C4"/>
    <property type="match status" value="1"/>
</dbReference>
<dbReference type="PROSITE" id="PS51030">
    <property type="entry name" value="NUCLEAR_REC_DBD_2"/>
    <property type="match status" value="1"/>
</dbReference>
<dbReference type="SUPFAM" id="SSF57716">
    <property type="entry name" value="Glucocorticoid receptor-like (DNA-binding domain)"/>
    <property type="match status" value="1"/>
</dbReference>
<dbReference type="InterPro" id="IPR050234">
    <property type="entry name" value="Nuclear_hormone_rcpt_NR1"/>
</dbReference>
<dbReference type="PANTHER" id="PTHR24082:SF473">
    <property type="entry name" value="ECDYSONE-INDUCED PROTEIN 75B, ISOFORM B"/>
    <property type="match status" value="1"/>
</dbReference>
<name>A0AAD8E2J6_DIPPU</name>
<dbReference type="Gene3D" id="3.30.50.10">
    <property type="entry name" value="Erythroid Transcription Factor GATA-1, subunit A"/>
    <property type="match status" value="1"/>
</dbReference>
<dbReference type="AlphaFoldDB" id="A0AAD8E2J6"/>
<dbReference type="Proteomes" id="UP001233999">
    <property type="component" value="Unassembled WGS sequence"/>
</dbReference>
<feature type="non-terminal residue" evidence="12">
    <location>
        <position position="126"/>
    </location>
</feature>
<evidence type="ECO:0000256" key="2">
    <source>
        <dbReference type="ARBA" id="ARBA00008092"/>
    </source>
</evidence>
<evidence type="ECO:0000256" key="7">
    <source>
        <dbReference type="ARBA" id="ARBA00023125"/>
    </source>
</evidence>
<evidence type="ECO:0000256" key="9">
    <source>
        <dbReference type="ARBA" id="ARBA00023170"/>
    </source>
</evidence>
<dbReference type="PRINTS" id="PR00047">
    <property type="entry name" value="STROIDFINGER"/>
</dbReference>
<evidence type="ECO:0000256" key="6">
    <source>
        <dbReference type="ARBA" id="ARBA00023015"/>
    </source>
</evidence>
<evidence type="ECO:0000313" key="12">
    <source>
        <dbReference type="EMBL" id="KAJ9575005.1"/>
    </source>
</evidence>
<dbReference type="GO" id="GO:0005634">
    <property type="term" value="C:nucleus"/>
    <property type="evidence" value="ECO:0007669"/>
    <property type="project" value="UniProtKB-SubCell"/>
</dbReference>
<dbReference type="EMBL" id="JASPKZ010010246">
    <property type="protein sequence ID" value="KAJ9575005.1"/>
    <property type="molecule type" value="Genomic_DNA"/>
</dbReference>
<keyword evidence="4" id="KW-0863">Zinc-finger</keyword>
<evidence type="ECO:0000256" key="3">
    <source>
        <dbReference type="ARBA" id="ARBA00022723"/>
    </source>
</evidence>
<reference evidence="12" key="1">
    <citation type="journal article" date="2023" name="IScience">
        <title>Live-bearing cockroach genome reveals convergent evolutionary mechanisms linked to viviparity in insects and beyond.</title>
        <authorList>
            <person name="Fouks B."/>
            <person name="Harrison M.C."/>
            <person name="Mikhailova A.A."/>
            <person name="Marchal E."/>
            <person name="English S."/>
            <person name="Carruthers M."/>
            <person name="Jennings E.C."/>
            <person name="Chiamaka E.L."/>
            <person name="Frigard R.A."/>
            <person name="Pippel M."/>
            <person name="Attardo G.M."/>
            <person name="Benoit J.B."/>
            <person name="Bornberg-Bauer E."/>
            <person name="Tobe S.S."/>
        </authorList>
    </citation>
    <scope>NUCLEOTIDE SEQUENCE</scope>
    <source>
        <strain evidence="12">Stay&amp;Tobe</strain>
    </source>
</reference>
<dbReference type="InterPro" id="IPR001628">
    <property type="entry name" value="Znf_hrmn_rcpt"/>
</dbReference>
<feature type="domain" description="Nuclear receptor" evidence="11">
    <location>
        <begin position="21"/>
        <end position="49"/>
    </location>
</feature>
<keyword evidence="7" id="KW-0238">DNA-binding</keyword>
<keyword evidence="13" id="KW-1185">Reference proteome</keyword>
<proteinExistence type="inferred from homology"/>
<feature type="non-terminal residue" evidence="12">
    <location>
        <position position="1"/>
    </location>
</feature>
<keyword evidence="6" id="KW-0805">Transcription regulation</keyword>
<evidence type="ECO:0000256" key="10">
    <source>
        <dbReference type="ARBA" id="ARBA00023242"/>
    </source>
</evidence>
<comment type="caution">
    <text evidence="12">The sequence shown here is derived from an EMBL/GenBank/DDBJ whole genome shotgun (WGS) entry which is preliminary data.</text>
</comment>
<dbReference type="GO" id="GO:0000122">
    <property type="term" value="P:negative regulation of transcription by RNA polymerase II"/>
    <property type="evidence" value="ECO:0007669"/>
    <property type="project" value="TreeGrafter"/>
</dbReference>
<comment type="similarity">
    <text evidence="2">Belongs to the nuclear hormone receptor family. NR1 subfamily.</text>
</comment>
<dbReference type="PANTHER" id="PTHR24082">
    <property type="entry name" value="NUCLEAR HORMONE RECEPTOR"/>
    <property type="match status" value="1"/>
</dbReference>
<dbReference type="GO" id="GO:0008270">
    <property type="term" value="F:zinc ion binding"/>
    <property type="evidence" value="ECO:0007669"/>
    <property type="project" value="UniProtKB-KW"/>
</dbReference>
<keyword evidence="8" id="KW-0804">Transcription</keyword>
<dbReference type="SMART" id="SM00399">
    <property type="entry name" value="ZnF_C4"/>
    <property type="match status" value="1"/>
</dbReference>
<dbReference type="GO" id="GO:0009755">
    <property type="term" value="P:hormone-mediated signaling pathway"/>
    <property type="evidence" value="ECO:0007669"/>
    <property type="project" value="TreeGrafter"/>
</dbReference>
<dbReference type="InterPro" id="IPR013088">
    <property type="entry name" value="Znf_NHR/GATA"/>
</dbReference>
<dbReference type="GO" id="GO:0004879">
    <property type="term" value="F:nuclear receptor activity"/>
    <property type="evidence" value="ECO:0007669"/>
    <property type="project" value="TreeGrafter"/>
</dbReference>
<evidence type="ECO:0000256" key="4">
    <source>
        <dbReference type="ARBA" id="ARBA00022771"/>
    </source>
</evidence>
<dbReference type="GO" id="GO:0045944">
    <property type="term" value="P:positive regulation of transcription by RNA polymerase II"/>
    <property type="evidence" value="ECO:0007669"/>
    <property type="project" value="TreeGrafter"/>
</dbReference>
<keyword evidence="5" id="KW-0862">Zinc</keyword>
<keyword evidence="3" id="KW-0479">Metal-binding</keyword>
<sequence length="126" mass="14072">SYLGMDVGPIGTIYPEFDGTTVLCRVCGDKASGFHYGVHSCEGCKMLSRTFKNRTIDNSSPSSITNFDLELGRTNKVDFQNNFFIFRVILELLNSAPLYSTYVATNRQDKTLLLICIASLRVHLHA</sequence>
<reference evidence="12" key="2">
    <citation type="submission" date="2023-05" db="EMBL/GenBank/DDBJ databases">
        <authorList>
            <person name="Fouks B."/>
        </authorList>
    </citation>
    <scope>NUCLEOTIDE SEQUENCE</scope>
    <source>
        <strain evidence="12">Stay&amp;Tobe</strain>
        <tissue evidence="12">Testes</tissue>
    </source>
</reference>
<comment type="subcellular location">
    <subcellularLocation>
        <location evidence="1">Nucleus</location>
    </subcellularLocation>
</comment>
<keyword evidence="9" id="KW-0675">Receptor</keyword>